<protein>
    <submittedName>
        <fullName evidence="3">Uncharacterized protein</fullName>
    </submittedName>
</protein>
<name>A0A173TZ51_9FIRM</name>
<feature type="transmembrane region" description="Helical" evidence="2">
    <location>
        <begin position="27"/>
        <end position="45"/>
    </location>
</feature>
<feature type="region of interest" description="Disordered" evidence="1">
    <location>
        <begin position="1"/>
        <end position="21"/>
    </location>
</feature>
<evidence type="ECO:0000256" key="2">
    <source>
        <dbReference type="SAM" id="Phobius"/>
    </source>
</evidence>
<dbReference type="Proteomes" id="UP000095453">
    <property type="component" value="Unassembled WGS sequence"/>
</dbReference>
<evidence type="ECO:0000256" key="1">
    <source>
        <dbReference type="SAM" id="MobiDB-lite"/>
    </source>
</evidence>
<dbReference type="RefSeq" id="WP_147402620.1">
    <property type="nucleotide sequence ID" value="NZ_CYXX01000012.1"/>
</dbReference>
<gene>
    <name evidence="3" type="ORF">ERS852444_01790</name>
</gene>
<keyword evidence="2" id="KW-0472">Membrane</keyword>
<reference evidence="3 4" key="1">
    <citation type="submission" date="2015-09" db="EMBL/GenBank/DDBJ databases">
        <authorList>
            <consortium name="Pathogen Informatics"/>
        </authorList>
    </citation>
    <scope>NUCLEOTIDE SEQUENCE [LARGE SCALE GENOMIC DNA]</scope>
    <source>
        <strain evidence="3 4">2789STDY5608887</strain>
    </source>
</reference>
<evidence type="ECO:0000313" key="3">
    <source>
        <dbReference type="EMBL" id="CUN08142.1"/>
    </source>
</evidence>
<keyword evidence="2" id="KW-0812">Transmembrane</keyword>
<accession>A0A173TZ51</accession>
<proteinExistence type="predicted"/>
<organism evidence="3 4">
    <name type="scientific">Roseburia inulinivorans</name>
    <dbReference type="NCBI Taxonomy" id="360807"/>
    <lineage>
        <taxon>Bacteria</taxon>
        <taxon>Bacillati</taxon>
        <taxon>Bacillota</taxon>
        <taxon>Clostridia</taxon>
        <taxon>Lachnospirales</taxon>
        <taxon>Lachnospiraceae</taxon>
        <taxon>Roseburia</taxon>
    </lineage>
</organism>
<dbReference type="AlphaFoldDB" id="A0A173TZ51"/>
<keyword evidence="2" id="KW-1133">Transmembrane helix</keyword>
<sequence length="60" mass="6755">MGAEDGANILYSESVEPENRESNMEKIWEVILILVLAGMGFILQLDRKKENGTDKTNSKK</sequence>
<evidence type="ECO:0000313" key="4">
    <source>
        <dbReference type="Proteomes" id="UP000095453"/>
    </source>
</evidence>
<dbReference type="EMBL" id="CYXX01000012">
    <property type="protein sequence ID" value="CUN08142.1"/>
    <property type="molecule type" value="Genomic_DNA"/>
</dbReference>